<accession>A0A9W8I913</accession>
<protein>
    <recommendedName>
        <fullName evidence="3">1-phosphatidylinositol 4-kinase</fullName>
        <ecNumber evidence="3">2.7.1.67</ecNumber>
    </recommendedName>
</protein>
<dbReference type="InterPro" id="IPR016024">
    <property type="entry name" value="ARM-type_fold"/>
</dbReference>
<keyword evidence="5" id="KW-0547">Nucleotide-binding</keyword>
<gene>
    <name evidence="11" type="primary">STT4</name>
    <name evidence="11" type="ORF">IWW36_001348</name>
</gene>
<dbReference type="InterPro" id="IPR018936">
    <property type="entry name" value="PI3/4_kinase_CS"/>
</dbReference>
<dbReference type="SMART" id="SM00145">
    <property type="entry name" value="PI3Ka"/>
    <property type="match status" value="1"/>
</dbReference>
<evidence type="ECO:0000256" key="6">
    <source>
        <dbReference type="ARBA" id="ARBA00022777"/>
    </source>
</evidence>
<dbReference type="EMBL" id="JANBUW010000017">
    <property type="protein sequence ID" value="KAJ2851097.1"/>
    <property type="molecule type" value="Genomic_DNA"/>
</dbReference>
<comment type="catalytic activity">
    <reaction evidence="1">
        <text>a 1,2-diacyl-sn-glycero-3-phospho-(1D-myo-inositol) + ATP = a 1,2-diacyl-sn-glycero-3-phospho-(1D-myo-inositol 4-phosphate) + ADP + H(+)</text>
        <dbReference type="Rhea" id="RHEA:19877"/>
        <dbReference type="ChEBI" id="CHEBI:15378"/>
        <dbReference type="ChEBI" id="CHEBI:30616"/>
        <dbReference type="ChEBI" id="CHEBI:57880"/>
        <dbReference type="ChEBI" id="CHEBI:58178"/>
        <dbReference type="ChEBI" id="CHEBI:456216"/>
        <dbReference type="EC" id="2.7.1.67"/>
    </reaction>
</comment>
<dbReference type="SMART" id="SM00146">
    <property type="entry name" value="PI3Kc"/>
    <property type="match status" value="1"/>
</dbReference>
<dbReference type="EC" id="2.7.1.67" evidence="3"/>
<dbReference type="GO" id="GO:0004430">
    <property type="term" value="F:1-phosphatidylinositol 4-kinase activity"/>
    <property type="evidence" value="ECO:0007669"/>
    <property type="project" value="UniProtKB-EC"/>
</dbReference>
<feature type="compositionally biased region" description="Low complexity" evidence="8">
    <location>
        <begin position="1515"/>
        <end position="1525"/>
    </location>
</feature>
<evidence type="ECO:0000259" key="10">
    <source>
        <dbReference type="PROSITE" id="PS51545"/>
    </source>
</evidence>
<dbReference type="PANTHER" id="PTHR10048">
    <property type="entry name" value="PHOSPHATIDYLINOSITOL KINASE"/>
    <property type="match status" value="1"/>
</dbReference>
<dbReference type="GO" id="GO:0005524">
    <property type="term" value="F:ATP binding"/>
    <property type="evidence" value="ECO:0007669"/>
    <property type="project" value="UniProtKB-KW"/>
</dbReference>
<evidence type="ECO:0000313" key="11">
    <source>
        <dbReference type="EMBL" id="KAJ2851097.1"/>
    </source>
</evidence>
<dbReference type="Gene3D" id="1.25.40.70">
    <property type="entry name" value="Phosphatidylinositol 3-kinase, accessory domain (PIK)"/>
    <property type="match status" value="1"/>
</dbReference>
<organism evidence="11 12">
    <name type="scientific">Coemansia brasiliensis</name>
    <dbReference type="NCBI Taxonomy" id="2650707"/>
    <lineage>
        <taxon>Eukaryota</taxon>
        <taxon>Fungi</taxon>
        <taxon>Fungi incertae sedis</taxon>
        <taxon>Zoopagomycota</taxon>
        <taxon>Kickxellomycotina</taxon>
        <taxon>Kickxellomycetes</taxon>
        <taxon>Kickxellales</taxon>
        <taxon>Kickxellaceae</taxon>
        <taxon>Coemansia</taxon>
    </lineage>
</organism>
<evidence type="ECO:0000313" key="12">
    <source>
        <dbReference type="Proteomes" id="UP001139887"/>
    </source>
</evidence>
<feature type="region of interest" description="Disordered" evidence="8">
    <location>
        <begin position="1590"/>
        <end position="1629"/>
    </location>
</feature>
<keyword evidence="7" id="KW-0067">ATP-binding</keyword>
<dbReference type="InterPro" id="IPR045495">
    <property type="entry name" value="PI4K_N"/>
</dbReference>
<evidence type="ECO:0000256" key="5">
    <source>
        <dbReference type="ARBA" id="ARBA00022741"/>
    </source>
</evidence>
<dbReference type="Gene3D" id="1.10.1070.11">
    <property type="entry name" value="Phosphatidylinositol 3-/4-kinase, catalytic domain"/>
    <property type="match status" value="1"/>
</dbReference>
<dbReference type="PANTHER" id="PTHR10048:SF15">
    <property type="entry name" value="PHOSPHATIDYLINOSITOL 4-KINASE ALPHA"/>
    <property type="match status" value="1"/>
</dbReference>
<feature type="compositionally biased region" description="Basic residues" evidence="8">
    <location>
        <begin position="1612"/>
        <end position="1621"/>
    </location>
</feature>
<dbReference type="GO" id="GO:0048015">
    <property type="term" value="P:phosphatidylinositol-mediated signaling"/>
    <property type="evidence" value="ECO:0007669"/>
    <property type="project" value="TreeGrafter"/>
</dbReference>
<dbReference type="InterPro" id="IPR036940">
    <property type="entry name" value="PI3/4_kinase_cat_sf"/>
</dbReference>
<dbReference type="Pfam" id="PF00613">
    <property type="entry name" value="PI3Ka"/>
    <property type="match status" value="1"/>
</dbReference>
<comment type="similarity">
    <text evidence="2">Belongs to the PI3/PI4-kinase family. Type III PI4K subfamily.</text>
</comment>
<sequence>MELLNLHSQILEELSSILAAASPADSEICTELERIQLQCPELPETTELGPRHQNGILALASLAYQSADMRPSVLDQVLGYYSSLESLSIIDSIAYNTTANKFVKELTVRLLNCASLAPEHRATIMEHIWGLVGRALSRLPSKSHEQQLLGALAAIQQTSLQFTAHDVSKLNAAIEHMAKVTASNVLGQFLAAAQAVLESRASQSLAGDRSNELPLWQQVARGSRLLSSTDESERQAYARVAAFSEQTYAAAAKAQTAAAQGVMQRALETAGLASVLAGNEGAAIDCSLEHINGPYAEKLPELTAAAFRVLVIAASRGVRRDAVTAACIGFLAQDQPESIAEIPAAAALAACARGADERAVAALRTLAAAAPQRRAVQACGHLAAGNAAAAAAAAARIDVLLDTAAEIAAAVAPAAFADVVGAALQRVDNASAREALIGLVSRIGQRRDAVEAFVGASLRAGVDAMTRGNNASAHAAVLTALVQTPAYTQEQTASLAQIALWRAFWMHAAARGQLQSTEFDLLAARTPCLVHETTVSSLDVELDATAGLQHAPAEAIPRLRTVLAPLSGPQTQGLIKNSQVAQLAFLAAILRVETARAACGDCATVLRYFGNPAVAAWTLLPVVERVAGSAGTAACASCSPATLRALLEAACDRRALVASWGRRLADRIICARPHILVDARVLEPLLELLHLVWRSCAAARHDQFEPVFWFRAPGLELLLPDEPAYRDALLTRLSACARRWLGLAAAAAPMELEAQLLAYLSTPTDQSMHVGRALALDVGTRIKFSSTDSQNVLDLPPNAAPFAARLSQRALLRAQSADVSSLKRSLATVLEHARANPGDALPGGTAAAQEVVLLLFSAAHAVAAAGDRELLRLLAWVPVALLDTYVMRAAQFAWTMLVVDVPARESLLMAELSVAWTWLAQQHLGLFSRRFEPKQPFAAKMSYSPSDKSSRARAFAEISRALDPHRQLIEFLAQRFAAVRHISNIRTSIVAAVRRIMRATFDYRDRLSSSALARAPLFMLVRLGFSLLSLKTEPSQTLDISLRDGLFKLALRWFALPPCWSFSGSTPELAQEVQILIDVHRVVKDSSAQPSSLTARPSTGSLASSVNSSIGGNMAEQPPSPVKPHHPHLRHLNPLSRHHRRHSSRAHIHSADNASAASLSKESEHDTTSKQRTQHGHAALLLLLLENEISRMATWANPTSQPLSYFPDISQFIRPTEMSEQGWHNLVLDAWAANPSLALQLSKRFSHPTIARVLTQLICKYPGELVHEPEAIELMIRQLHAEHLSFRELKFLLYWSPVPPISSTAYLASSYATNPLALQYAVRALESFPVDITFFYIPQLVQALRHDSLGYAERAILSSARISQHFAHQIIWNMNANMYKDEDSQEPDSLKPVLDRIISTIVDGLSGDDRDYYEKEFGFFNKVTGISGKLKPFIKKPKEEKKRKIDEEMKKIKVEPGVYLPSNPDGTVVDIDYTSGRPLQSHAKAPFMATFIISKPKNVQDEVQELLKRSEHTVTPTSSQAPSDPSDSDSTDILQTQQDVSLNLMDRPTMASSPHAHLPDVDQLSSKLAGAKLQIQRTLSSALSDAPDLIGISPHEQPWSGRPSLDSTRSQNLHRKKKPKSVAHNSSEDAEQVTRLSAIFKVGDDCRQDVLALQLIAVFKNIFTSCGLDLYLYPYRVVATAPGCGVIDVIPNSISRDQMGREKVNSLSDYFATRYHGKDSIEYQQARSNFVQSLAAYSVLSYLLQFKDRHNGNIMLDDQGHIVHIDFGFILDIAPGGITFESAPFKLTSEYIQVMGGSTDAQPYRMFCELCIKAYLASRPYAHLIIQIVQLMLDSGLPCFKGEATLNKLRARFQLEKTEREAAQFMADRISDSYENKWTVMYDQFQKATNGIPY</sequence>
<keyword evidence="4 11" id="KW-0808">Transferase</keyword>
<dbReference type="FunFam" id="1.25.40.70:FF:000011">
    <property type="entry name" value="Phosphatidylinositol 4-kinase alpha"/>
    <property type="match status" value="1"/>
</dbReference>
<evidence type="ECO:0000256" key="2">
    <source>
        <dbReference type="ARBA" id="ARBA00006209"/>
    </source>
</evidence>
<proteinExistence type="inferred from homology"/>
<feature type="domain" description="PI3K/PI4K catalytic" evidence="9">
    <location>
        <begin position="1606"/>
        <end position="1878"/>
    </location>
</feature>
<dbReference type="InterPro" id="IPR042236">
    <property type="entry name" value="PI3K_accessory_sf"/>
</dbReference>
<dbReference type="Gene3D" id="3.30.1010.10">
    <property type="entry name" value="Phosphatidylinositol 3-kinase Catalytic Subunit, Chain A, domain 4"/>
    <property type="match status" value="2"/>
</dbReference>
<dbReference type="InterPro" id="IPR000403">
    <property type="entry name" value="PI3/4_kinase_cat_dom"/>
</dbReference>
<dbReference type="Pfam" id="PF00454">
    <property type="entry name" value="PI3_PI4_kinase"/>
    <property type="match status" value="1"/>
</dbReference>
<dbReference type="CDD" id="cd05167">
    <property type="entry name" value="PI4Kc_III_alpha"/>
    <property type="match status" value="1"/>
</dbReference>
<name>A0A9W8I913_9FUNG</name>
<dbReference type="GO" id="GO:0005886">
    <property type="term" value="C:plasma membrane"/>
    <property type="evidence" value="ECO:0007669"/>
    <property type="project" value="TreeGrafter"/>
</dbReference>
<evidence type="ECO:0000256" key="3">
    <source>
        <dbReference type="ARBA" id="ARBA00012169"/>
    </source>
</evidence>
<evidence type="ECO:0000256" key="8">
    <source>
        <dbReference type="SAM" id="MobiDB-lite"/>
    </source>
</evidence>
<comment type="caution">
    <text evidence="11">The sequence shown here is derived from an EMBL/GenBank/DDBJ whole genome shotgun (WGS) entry which is preliminary data.</text>
</comment>
<evidence type="ECO:0000259" key="9">
    <source>
        <dbReference type="PROSITE" id="PS50290"/>
    </source>
</evidence>
<dbReference type="Pfam" id="PF19274">
    <property type="entry name" value="PI4K_N"/>
    <property type="match status" value="1"/>
</dbReference>
<reference evidence="11" key="1">
    <citation type="submission" date="2022-07" db="EMBL/GenBank/DDBJ databases">
        <title>Phylogenomic reconstructions and comparative analyses of Kickxellomycotina fungi.</title>
        <authorList>
            <person name="Reynolds N.K."/>
            <person name="Stajich J.E."/>
            <person name="Barry K."/>
            <person name="Grigoriev I.V."/>
            <person name="Crous P."/>
            <person name="Smith M.E."/>
        </authorList>
    </citation>
    <scope>NUCLEOTIDE SEQUENCE</scope>
    <source>
        <strain evidence="11">NRRL 1566</strain>
    </source>
</reference>
<dbReference type="PROSITE" id="PS00916">
    <property type="entry name" value="PI3_4_KINASE_2"/>
    <property type="match status" value="1"/>
</dbReference>
<dbReference type="InterPro" id="IPR015433">
    <property type="entry name" value="PI3/4_kinase"/>
</dbReference>
<dbReference type="GO" id="GO:0005737">
    <property type="term" value="C:cytoplasm"/>
    <property type="evidence" value="ECO:0007669"/>
    <property type="project" value="TreeGrafter"/>
</dbReference>
<evidence type="ECO:0000256" key="7">
    <source>
        <dbReference type="ARBA" id="ARBA00022840"/>
    </source>
</evidence>
<feature type="domain" description="PIK helical" evidence="10">
    <location>
        <begin position="1227"/>
        <end position="1400"/>
    </location>
</feature>
<keyword evidence="12" id="KW-1185">Reference proteome</keyword>
<feature type="region of interest" description="Disordered" evidence="8">
    <location>
        <begin position="1510"/>
        <end position="1532"/>
    </location>
</feature>
<dbReference type="Proteomes" id="UP001139887">
    <property type="component" value="Unassembled WGS sequence"/>
</dbReference>
<dbReference type="SUPFAM" id="SSF56112">
    <property type="entry name" value="Protein kinase-like (PK-like)"/>
    <property type="match status" value="1"/>
</dbReference>
<keyword evidence="6 11" id="KW-0418">Kinase</keyword>
<dbReference type="InterPro" id="IPR011009">
    <property type="entry name" value="Kinase-like_dom_sf"/>
</dbReference>
<dbReference type="GO" id="GO:0046854">
    <property type="term" value="P:phosphatidylinositol phosphate biosynthetic process"/>
    <property type="evidence" value="ECO:0007669"/>
    <property type="project" value="InterPro"/>
</dbReference>
<feature type="region of interest" description="Disordered" evidence="8">
    <location>
        <begin position="1087"/>
        <end position="1174"/>
    </location>
</feature>
<dbReference type="PROSITE" id="PS51545">
    <property type="entry name" value="PIK_HELICAL"/>
    <property type="match status" value="1"/>
</dbReference>
<dbReference type="SUPFAM" id="SSF48371">
    <property type="entry name" value="ARM repeat"/>
    <property type="match status" value="1"/>
</dbReference>
<dbReference type="PROSITE" id="PS50290">
    <property type="entry name" value="PI3_4_KINASE_3"/>
    <property type="match status" value="1"/>
</dbReference>
<dbReference type="OrthoDB" id="10264149at2759"/>
<feature type="compositionally biased region" description="Polar residues" evidence="8">
    <location>
        <begin position="1087"/>
        <end position="1111"/>
    </location>
</feature>
<feature type="compositionally biased region" description="Basic residues" evidence="8">
    <location>
        <begin position="1123"/>
        <end position="1148"/>
    </location>
</feature>
<evidence type="ECO:0000256" key="4">
    <source>
        <dbReference type="ARBA" id="ARBA00022679"/>
    </source>
</evidence>
<dbReference type="FunFam" id="3.30.1010.10:FF:000014">
    <property type="entry name" value="Phosphatidylinositol 4-kinase STT4"/>
    <property type="match status" value="1"/>
</dbReference>
<dbReference type="PROSITE" id="PS00915">
    <property type="entry name" value="PI3_4_KINASE_1"/>
    <property type="match status" value="1"/>
</dbReference>
<dbReference type="FunFam" id="1.10.1070.11:FF:000012">
    <property type="entry name" value="Phosphatidylinositol 4-kinase alpha 1"/>
    <property type="match status" value="1"/>
</dbReference>
<dbReference type="InterPro" id="IPR001263">
    <property type="entry name" value="PI3K_accessory_dom"/>
</dbReference>
<evidence type="ECO:0000256" key="1">
    <source>
        <dbReference type="ARBA" id="ARBA00001686"/>
    </source>
</evidence>